<reference evidence="1 2" key="1">
    <citation type="submission" date="2019-01" db="EMBL/GenBank/DDBJ databases">
        <title>Sequencing of cultivated peanut Arachis hypogaea provides insights into genome evolution and oil improvement.</title>
        <authorList>
            <person name="Chen X."/>
        </authorList>
    </citation>
    <scope>NUCLEOTIDE SEQUENCE [LARGE SCALE GENOMIC DNA]</scope>
    <source>
        <strain evidence="2">cv. Fuhuasheng</strain>
        <tissue evidence="1">Leaves</tissue>
    </source>
</reference>
<dbReference type="Proteomes" id="UP000289738">
    <property type="component" value="Chromosome A07"/>
</dbReference>
<gene>
    <name evidence="1" type="ORF">Ahy_A07g031896</name>
</gene>
<accession>A0A445C5D0</accession>
<dbReference type="EMBL" id="SDMP01000007">
    <property type="protein sequence ID" value="RYR46142.1"/>
    <property type="molecule type" value="Genomic_DNA"/>
</dbReference>
<organism evidence="1 2">
    <name type="scientific">Arachis hypogaea</name>
    <name type="common">Peanut</name>
    <dbReference type="NCBI Taxonomy" id="3818"/>
    <lineage>
        <taxon>Eukaryota</taxon>
        <taxon>Viridiplantae</taxon>
        <taxon>Streptophyta</taxon>
        <taxon>Embryophyta</taxon>
        <taxon>Tracheophyta</taxon>
        <taxon>Spermatophyta</taxon>
        <taxon>Magnoliopsida</taxon>
        <taxon>eudicotyledons</taxon>
        <taxon>Gunneridae</taxon>
        <taxon>Pentapetalae</taxon>
        <taxon>rosids</taxon>
        <taxon>fabids</taxon>
        <taxon>Fabales</taxon>
        <taxon>Fabaceae</taxon>
        <taxon>Papilionoideae</taxon>
        <taxon>50 kb inversion clade</taxon>
        <taxon>dalbergioids sensu lato</taxon>
        <taxon>Dalbergieae</taxon>
        <taxon>Pterocarpus clade</taxon>
        <taxon>Arachis</taxon>
    </lineage>
</organism>
<evidence type="ECO:0000313" key="1">
    <source>
        <dbReference type="EMBL" id="RYR46142.1"/>
    </source>
</evidence>
<proteinExistence type="predicted"/>
<dbReference type="AlphaFoldDB" id="A0A445C5D0"/>
<evidence type="ECO:0000313" key="2">
    <source>
        <dbReference type="Proteomes" id="UP000289738"/>
    </source>
</evidence>
<comment type="caution">
    <text evidence="1">The sequence shown here is derived from an EMBL/GenBank/DDBJ whole genome shotgun (WGS) entry which is preliminary data.</text>
</comment>
<protein>
    <submittedName>
        <fullName evidence="1">Uncharacterized protein</fullName>
    </submittedName>
</protein>
<keyword evidence="2" id="KW-1185">Reference proteome</keyword>
<name>A0A445C5D0_ARAHY</name>
<sequence length="178" mass="21007">MMREQHRRISKGGFEADNVDDEFGMSYFRVKGNGRKDVRHNVFFFKALIDTKYEEMLYSIEGASPMHTLYIVGYYKFNKKNVKSIPSFKHLEGLNRSGTNTAENESSLDTENTHFYKLKSANIYHKHNLVNRTENFESHYDILVIAMMMSFMLRKNLDSTSKEVEHDLQIYWHMIIDA</sequence>